<accession>A0A1Z4C3I9</accession>
<sequence>MEFVKPNIRAAIDNLQYVDEQLHLMGTNEDFALSPHEREDWRMFCQQLRFVGKYAEALEQLLYLRNKVLE</sequence>
<dbReference type="EMBL" id="CP022129">
    <property type="protein sequence ID" value="ASF48116.1"/>
    <property type="molecule type" value="Genomic_DNA"/>
</dbReference>
<evidence type="ECO:0000313" key="2">
    <source>
        <dbReference type="Proteomes" id="UP000197019"/>
    </source>
</evidence>
<dbReference type="KEGG" id="mpsy:CEK71_19740"/>
<evidence type="ECO:0000313" key="1">
    <source>
        <dbReference type="EMBL" id="ASF48116.1"/>
    </source>
</evidence>
<reference evidence="1 2" key="1">
    <citation type="submission" date="2017-06" db="EMBL/GenBank/DDBJ databases">
        <title>Genome Sequencing of the methanotroph Methylovulum psychrotolerants str. HV10-M2 isolated from a high-altitude environment.</title>
        <authorList>
            <person name="Mateos-Rivera A."/>
        </authorList>
    </citation>
    <scope>NUCLEOTIDE SEQUENCE [LARGE SCALE GENOMIC DNA]</scope>
    <source>
        <strain evidence="1 2">HV10_M2</strain>
    </source>
</reference>
<name>A0A1Z4C3I9_9GAMM</name>
<dbReference type="Proteomes" id="UP000197019">
    <property type="component" value="Chromosome"/>
</dbReference>
<dbReference type="AlphaFoldDB" id="A0A1Z4C3I9"/>
<gene>
    <name evidence="1" type="ORF">CEK71_19740</name>
</gene>
<dbReference type="RefSeq" id="WP_088620986.1">
    <property type="nucleotide sequence ID" value="NZ_CP022129.1"/>
</dbReference>
<proteinExistence type="predicted"/>
<protein>
    <submittedName>
        <fullName evidence="1">Uncharacterized protein</fullName>
    </submittedName>
</protein>
<organism evidence="1 2">
    <name type="scientific">Methylovulum psychrotolerans</name>
    <dbReference type="NCBI Taxonomy" id="1704499"/>
    <lineage>
        <taxon>Bacteria</taxon>
        <taxon>Pseudomonadati</taxon>
        <taxon>Pseudomonadota</taxon>
        <taxon>Gammaproteobacteria</taxon>
        <taxon>Methylococcales</taxon>
        <taxon>Methylococcaceae</taxon>
        <taxon>Methylovulum</taxon>
    </lineage>
</organism>
<keyword evidence="2" id="KW-1185">Reference proteome</keyword>